<organism evidence="1 2">
    <name type="scientific">Rangifer tarandus platyrhynchus</name>
    <name type="common">Svalbard reindeer</name>
    <dbReference type="NCBI Taxonomy" id="3082113"/>
    <lineage>
        <taxon>Eukaryota</taxon>
        <taxon>Metazoa</taxon>
        <taxon>Chordata</taxon>
        <taxon>Craniata</taxon>
        <taxon>Vertebrata</taxon>
        <taxon>Euteleostomi</taxon>
        <taxon>Mammalia</taxon>
        <taxon>Eutheria</taxon>
        <taxon>Laurasiatheria</taxon>
        <taxon>Artiodactyla</taxon>
        <taxon>Ruminantia</taxon>
        <taxon>Pecora</taxon>
        <taxon>Cervidae</taxon>
        <taxon>Odocoileinae</taxon>
        <taxon>Rangifer</taxon>
    </lineage>
</organism>
<evidence type="ECO:0000313" key="2">
    <source>
        <dbReference type="Proteomes" id="UP001176941"/>
    </source>
</evidence>
<protein>
    <submittedName>
        <fullName evidence="1">Uncharacterized protein</fullName>
    </submittedName>
</protein>
<evidence type="ECO:0000313" key="1">
    <source>
        <dbReference type="EMBL" id="CAI9155865.1"/>
    </source>
</evidence>
<accession>A0ABN8Y2N6</accession>
<reference evidence="1" key="1">
    <citation type="submission" date="2023-04" db="EMBL/GenBank/DDBJ databases">
        <authorList>
            <consortium name="ELIXIR-Norway"/>
        </authorList>
    </citation>
    <scope>NUCLEOTIDE SEQUENCE [LARGE SCALE GENOMIC DNA]</scope>
</reference>
<name>A0ABN8Y2N6_RANTA</name>
<sequence length="136" mass="14564">MKELPIVSIAPLSCPCKTVNTHFPVLVILGVYHVQRNSSYCMISPLFGKGTPYRGDTKPAPPLHPGSPMVVIQHVSQSKSVVTLLLGPMSLLSDASINMHTNGEDSTSGCCIAIDYNTCLLFSNASFLVSLRSSLT</sequence>
<keyword evidence="2" id="KW-1185">Reference proteome</keyword>
<proteinExistence type="predicted"/>
<dbReference type="EMBL" id="OX459949">
    <property type="protein sequence ID" value="CAI9155865.1"/>
    <property type="molecule type" value="Genomic_DNA"/>
</dbReference>
<dbReference type="Proteomes" id="UP001176941">
    <property type="component" value="Chromosome 13"/>
</dbReference>
<gene>
    <name evidence="1" type="ORF">MRATA1EN1_LOCUS4827</name>
</gene>